<dbReference type="PANTHER" id="PTHR30486">
    <property type="entry name" value="TWITCHING MOTILITY PROTEIN PILT"/>
    <property type="match status" value="1"/>
</dbReference>
<accession>A0A433ZPS5</accession>
<dbReference type="Gene3D" id="3.30.450.370">
    <property type="match status" value="1"/>
</dbReference>
<dbReference type="PANTHER" id="PTHR30486:SF6">
    <property type="entry name" value="TYPE IV PILUS RETRACTATION ATPASE PILT"/>
    <property type="match status" value="1"/>
</dbReference>
<dbReference type="AlphaFoldDB" id="A0A433ZPS5"/>
<evidence type="ECO:0000259" key="2">
    <source>
        <dbReference type="Pfam" id="PF00437"/>
    </source>
</evidence>
<evidence type="ECO:0000313" key="3">
    <source>
        <dbReference type="EMBL" id="RUT64123.1"/>
    </source>
</evidence>
<comment type="caution">
    <text evidence="3">The sequence shown here is derived from an EMBL/GenBank/DDBJ whole genome shotgun (WGS) entry which is preliminary data.</text>
</comment>
<feature type="domain" description="Bacterial type II secretion system protein E" evidence="2">
    <location>
        <begin position="28"/>
        <end position="291"/>
    </location>
</feature>
<dbReference type="InterPro" id="IPR027417">
    <property type="entry name" value="P-loop_NTPase"/>
</dbReference>
<evidence type="ECO:0000313" key="4">
    <source>
        <dbReference type="Proteomes" id="UP000286908"/>
    </source>
</evidence>
<dbReference type="EMBL" id="NRQY01000005">
    <property type="protein sequence ID" value="RUT64123.1"/>
    <property type="molecule type" value="Genomic_DNA"/>
</dbReference>
<dbReference type="GO" id="GO:0016887">
    <property type="term" value="F:ATP hydrolysis activity"/>
    <property type="evidence" value="ECO:0007669"/>
    <property type="project" value="InterPro"/>
</dbReference>
<reference evidence="3 4" key="1">
    <citation type="submission" date="2017-08" db="EMBL/GenBank/DDBJ databases">
        <title>Draft genome sequence of pheromone producing symbiont Morganella morganii, of the female New Zealand grass grub Costelytra giveni.</title>
        <authorList>
            <person name="Laugraud A."/>
            <person name="Young S.D."/>
            <person name="Hurst M.H."/>
        </authorList>
    </citation>
    <scope>NUCLEOTIDE SEQUENCE [LARGE SCALE GENOMIC DNA]</scope>
    <source>
        <strain evidence="3 4">MMsCG</strain>
    </source>
</reference>
<dbReference type="Pfam" id="PF00437">
    <property type="entry name" value="T2SSE"/>
    <property type="match status" value="1"/>
</dbReference>
<dbReference type="Gene3D" id="3.40.50.300">
    <property type="entry name" value="P-loop containing nucleotide triphosphate hydrolases"/>
    <property type="match status" value="1"/>
</dbReference>
<name>A0A433ZPS5_MORMO</name>
<dbReference type="Proteomes" id="UP000286908">
    <property type="component" value="Unassembled WGS sequence"/>
</dbReference>
<sequence>MKGKNYPFGYVEFLNNQQKNEYDNIEHDMFPIIDLYNDEETTDIFINEYNNIWVVKNGRNIKTKNRFESESALNAWTTLIAKTLKQPYMKTGDFKDGDDIYPILDARFPNGSRIMATSPLITPKGTSVSLRKVPKNILTGDKLIGFEYLTSEMMVYLQKAIKQKKNIIFAGNTGSGKTTLVRVMILFMDRGIRIITVEDTAELNIIDQFPLGIAFEAPVRKDVAADLATCITATKRAQPDSVVVGEIRTPTAMYAYYDVCTSGTVGNLTTIHATSPKKVIIKMAIYLMKAGGFLYELAEQLIREEIDIIVQCRRDPEYGRRITEITEVHDTELRTVFSFDKETHNFRDHC</sequence>
<organism evidence="3 4">
    <name type="scientific">Morganella morganii</name>
    <name type="common">Proteus morganii</name>
    <dbReference type="NCBI Taxonomy" id="582"/>
    <lineage>
        <taxon>Bacteria</taxon>
        <taxon>Pseudomonadati</taxon>
        <taxon>Pseudomonadota</taxon>
        <taxon>Gammaproteobacteria</taxon>
        <taxon>Enterobacterales</taxon>
        <taxon>Morganellaceae</taxon>
        <taxon>Morganella</taxon>
    </lineage>
</organism>
<gene>
    <name evidence="3" type="ORF">CKG00_18510</name>
</gene>
<comment type="similarity">
    <text evidence="1">Belongs to the GSP E family.</text>
</comment>
<dbReference type="InterPro" id="IPR050921">
    <property type="entry name" value="T4SS_GSP_E_ATPase"/>
</dbReference>
<proteinExistence type="inferred from homology"/>
<dbReference type="SUPFAM" id="SSF52540">
    <property type="entry name" value="P-loop containing nucleoside triphosphate hydrolases"/>
    <property type="match status" value="1"/>
</dbReference>
<dbReference type="InterPro" id="IPR001482">
    <property type="entry name" value="T2SS/T4SS_dom"/>
</dbReference>
<evidence type="ECO:0000256" key="1">
    <source>
        <dbReference type="ARBA" id="ARBA00006611"/>
    </source>
</evidence>
<protein>
    <recommendedName>
        <fullName evidence="2">Bacterial type II secretion system protein E domain-containing protein</fullName>
    </recommendedName>
</protein>
<dbReference type="OrthoDB" id="9810761at2"/>